<protein>
    <submittedName>
        <fullName evidence="2">Uncharacterized protein</fullName>
    </submittedName>
</protein>
<keyword evidence="3" id="KW-1185">Reference proteome</keyword>
<keyword evidence="1" id="KW-0812">Transmembrane</keyword>
<feature type="transmembrane region" description="Helical" evidence="1">
    <location>
        <begin position="160"/>
        <end position="179"/>
    </location>
</feature>
<proteinExistence type="predicted"/>
<evidence type="ECO:0000313" key="3">
    <source>
        <dbReference type="Proteomes" id="UP000637632"/>
    </source>
</evidence>
<organism evidence="2 3">
    <name type="scientific">Undibacterium aquatile</name>
    <dbReference type="NCBI Taxonomy" id="1537398"/>
    <lineage>
        <taxon>Bacteria</taxon>
        <taxon>Pseudomonadati</taxon>
        <taxon>Pseudomonadota</taxon>
        <taxon>Betaproteobacteria</taxon>
        <taxon>Burkholderiales</taxon>
        <taxon>Oxalobacteraceae</taxon>
        <taxon>Undibacterium</taxon>
    </lineage>
</organism>
<dbReference type="Proteomes" id="UP000637632">
    <property type="component" value="Unassembled WGS sequence"/>
</dbReference>
<accession>A0ABR6XJJ8</accession>
<sequence>MNQEFKGTVDNVAGRDIHVQDKSTSNSNVINLNLNGVNAQSTQPLSGEPITWQQAEEIRELVNYIAERSKLDKIEVYRKFSAHFDGIKYVELPRERYREAAKWLGDWAERLLPPANPQQSNSGSSIAPKEPLKTSTMQQISKPCLHCAETNKTIATSHRILFVVSIIAVAAMLVVAYLLHKNHALADSLDIAEAHSKQCEFDSKTYSVGSSLVRKDQETIECVIDSNGATPKWIINKPKIEKKYIPKRKHTDSFSEQPDAY</sequence>
<evidence type="ECO:0000256" key="1">
    <source>
        <dbReference type="SAM" id="Phobius"/>
    </source>
</evidence>
<dbReference type="RefSeq" id="WP_190481040.1">
    <property type="nucleotide sequence ID" value="NZ_JACOFT010000007.1"/>
</dbReference>
<keyword evidence="1" id="KW-1133">Transmembrane helix</keyword>
<name>A0ABR6XJJ8_9BURK</name>
<keyword evidence="1" id="KW-0472">Membrane</keyword>
<dbReference type="EMBL" id="JACOFT010000007">
    <property type="protein sequence ID" value="MBC3813082.1"/>
    <property type="molecule type" value="Genomic_DNA"/>
</dbReference>
<gene>
    <name evidence="2" type="ORF">H8K26_16700</name>
</gene>
<evidence type="ECO:0000313" key="2">
    <source>
        <dbReference type="EMBL" id="MBC3813082.1"/>
    </source>
</evidence>
<comment type="caution">
    <text evidence="2">The sequence shown here is derived from an EMBL/GenBank/DDBJ whole genome shotgun (WGS) entry which is preliminary data.</text>
</comment>
<reference evidence="2 3" key="1">
    <citation type="submission" date="2020-08" db="EMBL/GenBank/DDBJ databases">
        <title>Novel species isolated from subtropical streams in China.</title>
        <authorList>
            <person name="Lu H."/>
        </authorList>
    </citation>
    <scope>NUCLEOTIDE SEQUENCE [LARGE SCALE GENOMIC DNA]</scope>
    <source>
        <strain evidence="2 3">CCTCC AB 2015119</strain>
    </source>
</reference>